<evidence type="ECO:0000313" key="2">
    <source>
        <dbReference type="EMBL" id="QEH34507.1"/>
    </source>
</evidence>
<feature type="domain" description="HTH marR-type" evidence="1">
    <location>
        <begin position="20"/>
        <end position="153"/>
    </location>
</feature>
<keyword evidence="3" id="KW-1185">Reference proteome</keyword>
<dbReference type="SUPFAM" id="SSF46785">
    <property type="entry name" value="Winged helix' DNA-binding domain"/>
    <property type="match status" value="1"/>
</dbReference>
<dbReference type="Pfam" id="PF01047">
    <property type="entry name" value="MarR"/>
    <property type="match status" value="1"/>
</dbReference>
<dbReference type="GO" id="GO:0006950">
    <property type="term" value="P:response to stress"/>
    <property type="evidence" value="ECO:0007669"/>
    <property type="project" value="TreeGrafter"/>
</dbReference>
<accession>A0A5B9W2Q3</accession>
<organism evidence="2 3">
    <name type="scientific">Aquisphaera giovannonii</name>
    <dbReference type="NCBI Taxonomy" id="406548"/>
    <lineage>
        <taxon>Bacteria</taxon>
        <taxon>Pseudomonadati</taxon>
        <taxon>Planctomycetota</taxon>
        <taxon>Planctomycetia</taxon>
        <taxon>Isosphaerales</taxon>
        <taxon>Isosphaeraceae</taxon>
        <taxon>Aquisphaera</taxon>
    </lineage>
</organism>
<evidence type="ECO:0000313" key="3">
    <source>
        <dbReference type="Proteomes" id="UP000324233"/>
    </source>
</evidence>
<dbReference type="RefSeq" id="WP_148594423.1">
    <property type="nucleotide sequence ID" value="NZ_CP042997.1"/>
</dbReference>
<evidence type="ECO:0000259" key="1">
    <source>
        <dbReference type="PROSITE" id="PS50995"/>
    </source>
</evidence>
<dbReference type="AlphaFoldDB" id="A0A5B9W2Q3"/>
<sequence>MSNSRLQRELRKRNPFESAEQEASLSIARTADRFGICFARLFREYGLTPSQYNVLRILRGEGNPLPILEVADRMLAAVPGITGLIDRLEGMGLVARDRSAEDRRVVFVAIRPKGLDLLRQLDEPVSALHGRLLGHMSPEELRQLIGLLEKARQPLDDSAGA</sequence>
<protein>
    <submittedName>
        <fullName evidence="2">HTH-type transcriptional regulator MhqR</fullName>
    </submittedName>
</protein>
<dbReference type="InterPro" id="IPR036388">
    <property type="entry name" value="WH-like_DNA-bd_sf"/>
</dbReference>
<dbReference type="PANTHER" id="PTHR33164">
    <property type="entry name" value="TRANSCRIPTIONAL REGULATOR, MARR FAMILY"/>
    <property type="match status" value="1"/>
</dbReference>
<dbReference type="SMART" id="SM00347">
    <property type="entry name" value="HTH_MARR"/>
    <property type="match status" value="1"/>
</dbReference>
<dbReference type="InterPro" id="IPR036390">
    <property type="entry name" value="WH_DNA-bd_sf"/>
</dbReference>
<dbReference type="PANTHER" id="PTHR33164:SF101">
    <property type="entry name" value="TRANSCRIPTIONAL REPRESSOR MPRA"/>
    <property type="match status" value="1"/>
</dbReference>
<dbReference type="Proteomes" id="UP000324233">
    <property type="component" value="Chromosome"/>
</dbReference>
<gene>
    <name evidence="2" type="primary">mhqR</name>
    <name evidence="2" type="ORF">OJF2_30470</name>
</gene>
<dbReference type="InterPro" id="IPR000835">
    <property type="entry name" value="HTH_MarR-typ"/>
</dbReference>
<dbReference type="PROSITE" id="PS50995">
    <property type="entry name" value="HTH_MARR_2"/>
    <property type="match status" value="1"/>
</dbReference>
<dbReference type="EMBL" id="CP042997">
    <property type="protein sequence ID" value="QEH34507.1"/>
    <property type="molecule type" value="Genomic_DNA"/>
</dbReference>
<dbReference type="Gene3D" id="1.10.10.10">
    <property type="entry name" value="Winged helix-like DNA-binding domain superfamily/Winged helix DNA-binding domain"/>
    <property type="match status" value="1"/>
</dbReference>
<name>A0A5B9W2Q3_9BACT</name>
<proteinExistence type="predicted"/>
<dbReference type="GO" id="GO:0003700">
    <property type="term" value="F:DNA-binding transcription factor activity"/>
    <property type="evidence" value="ECO:0007669"/>
    <property type="project" value="InterPro"/>
</dbReference>
<dbReference type="KEGG" id="agv:OJF2_30470"/>
<dbReference type="OrthoDB" id="9799747at2"/>
<dbReference type="InterPro" id="IPR039422">
    <property type="entry name" value="MarR/SlyA-like"/>
</dbReference>
<reference evidence="2 3" key="1">
    <citation type="submission" date="2019-08" db="EMBL/GenBank/DDBJ databases">
        <title>Deep-cultivation of Planctomycetes and their phenomic and genomic characterization uncovers novel biology.</title>
        <authorList>
            <person name="Wiegand S."/>
            <person name="Jogler M."/>
            <person name="Boedeker C."/>
            <person name="Pinto D."/>
            <person name="Vollmers J."/>
            <person name="Rivas-Marin E."/>
            <person name="Kohn T."/>
            <person name="Peeters S.H."/>
            <person name="Heuer A."/>
            <person name="Rast P."/>
            <person name="Oberbeckmann S."/>
            <person name="Bunk B."/>
            <person name="Jeske O."/>
            <person name="Meyerdierks A."/>
            <person name="Storesund J.E."/>
            <person name="Kallscheuer N."/>
            <person name="Luecker S."/>
            <person name="Lage O.M."/>
            <person name="Pohl T."/>
            <person name="Merkel B.J."/>
            <person name="Hornburger P."/>
            <person name="Mueller R.-W."/>
            <person name="Bruemmer F."/>
            <person name="Labrenz M."/>
            <person name="Spormann A.M."/>
            <person name="Op den Camp H."/>
            <person name="Overmann J."/>
            <person name="Amann R."/>
            <person name="Jetten M.S.M."/>
            <person name="Mascher T."/>
            <person name="Medema M.H."/>
            <person name="Devos D.P."/>
            <person name="Kaster A.-K."/>
            <person name="Ovreas L."/>
            <person name="Rohde M."/>
            <person name="Galperin M.Y."/>
            <person name="Jogler C."/>
        </authorList>
    </citation>
    <scope>NUCLEOTIDE SEQUENCE [LARGE SCALE GENOMIC DNA]</scope>
    <source>
        <strain evidence="2 3">OJF2</strain>
    </source>
</reference>